<dbReference type="PANTHER" id="PTHR33776">
    <property type="entry name" value="ENDO/EXONUCLEASE/PHOSPHATASE DOMAIN-CONTAINING PROTEIN"/>
    <property type="match status" value="1"/>
</dbReference>
<evidence type="ECO:0000256" key="1">
    <source>
        <dbReference type="SAM" id="MobiDB-lite"/>
    </source>
</evidence>
<dbReference type="SUPFAM" id="SSF56219">
    <property type="entry name" value="DNase I-like"/>
    <property type="match status" value="1"/>
</dbReference>
<dbReference type="AlphaFoldDB" id="A0A0L7LRY2"/>
<dbReference type="Proteomes" id="UP000037510">
    <property type="component" value="Unassembled WGS sequence"/>
</dbReference>
<gene>
    <name evidence="2" type="ORF">OBRU01_02978</name>
</gene>
<dbReference type="Gene3D" id="3.60.10.10">
    <property type="entry name" value="Endonuclease/exonuclease/phosphatase"/>
    <property type="match status" value="1"/>
</dbReference>
<feature type="compositionally biased region" description="Polar residues" evidence="1">
    <location>
        <begin position="461"/>
        <end position="475"/>
    </location>
</feature>
<name>A0A0L7LRY2_OPEBR</name>
<evidence type="ECO:0000313" key="2">
    <source>
        <dbReference type="EMBL" id="KOB78238.1"/>
    </source>
</evidence>
<organism evidence="2 3">
    <name type="scientific">Operophtera brumata</name>
    <name type="common">Winter moth</name>
    <name type="synonym">Phalaena brumata</name>
    <dbReference type="NCBI Taxonomy" id="104452"/>
    <lineage>
        <taxon>Eukaryota</taxon>
        <taxon>Metazoa</taxon>
        <taxon>Ecdysozoa</taxon>
        <taxon>Arthropoda</taxon>
        <taxon>Hexapoda</taxon>
        <taxon>Insecta</taxon>
        <taxon>Pterygota</taxon>
        <taxon>Neoptera</taxon>
        <taxon>Endopterygota</taxon>
        <taxon>Lepidoptera</taxon>
        <taxon>Glossata</taxon>
        <taxon>Ditrysia</taxon>
        <taxon>Geometroidea</taxon>
        <taxon>Geometridae</taxon>
        <taxon>Larentiinae</taxon>
        <taxon>Operophtera</taxon>
    </lineage>
</organism>
<dbReference type="PANTHER" id="PTHR33776:SF4">
    <property type="entry name" value="ENDONUCLEASE_EXONUCLEASE_PHOSPHATASE DOMAIN-CONTAINING PROTEIN"/>
    <property type="match status" value="1"/>
</dbReference>
<reference evidence="2 3" key="1">
    <citation type="journal article" date="2015" name="Genome Biol. Evol.">
        <title>The genome of winter moth (Operophtera brumata) provides a genomic perspective on sexual dimorphism and phenology.</title>
        <authorList>
            <person name="Derks M.F."/>
            <person name="Smit S."/>
            <person name="Salis L."/>
            <person name="Schijlen E."/>
            <person name="Bossers A."/>
            <person name="Mateman C."/>
            <person name="Pijl A.S."/>
            <person name="de Ridder D."/>
            <person name="Groenen M.A."/>
            <person name="Visser M.E."/>
            <person name="Megens H.J."/>
        </authorList>
    </citation>
    <scope>NUCLEOTIDE SEQUENCE [LARGE SCALE GENOMIC DNA]</scope>
    <source>
        <strain evidence="2">WM2013NL</strain>
        <tissue evidence="2">Head and thorax</tissue>
    </source>
</reference>
<protein>
    <submittedName>
        <fullName evidence="2">Putative tick transposon</fullName>
    </submittedName>
</protein>
<dbReference type="InterPro" id="IPR036691">
    <property type="entry name" value="Endo/exonu/phosph_ase_sf"/>
</dbReference>
<comment type="caution">
    <text evidence="2">The sequence shown here is derived from an EMBL/GenBank/DDBJ whole genome shotgun (WGS) entry which is preliminary data.</text>
</comment>
<accession>A0A0L7LRY2</accession>
<proteinExistence type="predicted"/>
<dbReference type="STRING" id="104452.A0A0L7LRY2"/>
<feature type="region of interest" description="Disordered" evidence="1">
    <location>
        <begin position="432"/>
        <end position="475"/>
    </location>
</feature>
<dbReference type="EMBL" id="JTDY01000218">
    <property type="protein sequence ID" value="KOB78238.1"/>
    <property type="molecule type" value="Genomic_DNA"/>
</dbReference>
<sequence>MFHDHEVITTEVDLTINAGDSFLIDDPVALNDLDQKTKGSFRIISQNIRSVHKNLDDFGVFISRTKLDFDLIFLTECWLQGSGSLPPLDYFNAYQTCKHINQNSGVIAYIRNNVADVSVYEPIVDEADCLVVRIGSDHAFICVYRSPSFSSIAKFLNSLSILLFSLETVPNVYVLGDLNIDICKNNTDNRSDEYLDLLATHGLLPSHVYPTRLIKCYDHCFVKSNTKVITAVCDSSVTDHKCIYLAISPVQPLIKRQRSFNKVNHKKAFDLLLKVNWDTILMELDPNKATELFFHTVSGVINKCTQLLTVPNRRLTLQPWITPGLLRCMRFKDKLHQRHNKSPNDKHLETTYKRYRNHCNNILHNLKHKFDQADLLDAKGDIKKTWNVIKRVCNLNNNITDQSSRHSTVSIDRVKPAYLAPDPENTSHLVTTAEETSVPPVATTAPSSFELPTPSLPPAVATNNTAQQPVTTRSGRTVRFKSRLDL</sequence>
<evidence type="ECO:0000313" key="3">
    <source>
        <dbReference type="Proteomes" id="UP000037510"/>
    </source>
</evidence>
<keyword evidence="3" id="KW-1185">Reference proteome</keyword>
<dbReference type="GO" id="GO:0003824">
    <property type="term" value="F:catalytic activity"/>
    <property type="evidence" value="ECO:0007669"/>
    <property type="project" value="InterPro"/>
</dbReference>